<feature type="compositionally biased region" description="Low complexity" evidence="1">
    <location>
        <begin position="210"/>
        <end position="234"/>
    </location>
</feature>
<dbReference type="Proteomes" id="UP000646827">
    <property type="component" value="Unassembled WGS sequence"/>
</dbReference>
<gene>
    <name evidence="2" type="ORF">INT45_005492</name>
</gene>
<dbReference type="EMBL" id="JAEPRB010001183">
    <property type="protein sequence ID" value="KAG2206797.1"/>
    <property type="molecule type" value="Genomic_DNA"/>
</dbReference>
<proteinExistence type="predicted"/>
<name>A0A8H7V614_9FUNG</name>
<comment type="caution">
    <text evidence="2">The sequence shown here is derived from an EMBL/GenBank/DDBJ whole genome shotgun (WGS) entry which is preliminary data.</text>
</comment>
<evidence type="ECO:0000313" key="3">
    <source>
        <dbReference type="Proteomes" id="UP000646827"/>
    </source>
</evidence>
<protein>
    <submittedName>
        <fullName evidence="2">Uncharacterized protein</fullName>
    </submittedName>
</protein>
<keyword evidence="3" id="KW-1185">Reference proteome</keyword>
<evidence type="ECO:0000256" key="1">
    <source>
        <dbReference type="SAM" id="MobiDB-lite"/>
    </source>
</evidence>
<feature type="non-terminal residue" evidence="2">
    <location>
        <position position="1"/>
    </location>
</feature>
<dbReference type="AlphaFoldDB" id="A0A8H7V614"/>
<accession>A0A8H7V614</accession>
<sequence>MLRVMQQDVMKENHQRRNTLTTDNETATANENLDDTVSDINNVQVEHVPANEKYEINLKITIPSATDRYFISNYDVSVAFYAFQVASLNNFDTHNIESNVSNILSLSSILLVQNKKWSPDLIGIFTEEKLIEIYDDQAKRFQTGRYKKRKVVGADIIADIVKDINSGLITRTDGMAKVYILLLRSSSSNLEDPPHIPTIINVPPRHSIDSSSSSSRVVLPSQKTSSSSQQQAPQIPSLLPLNNLNKLIKCAAKLIEKLPTHPLKDQIQEVELCQRFIDPILSGMFDDPEHDILFR</sequence>
<reference evidence="2 3" key="1">
    <citation type="submission" date="2020-12" db="EMBL/GenBank/DDBJ databases">
        <title>Metabolic potential, ecology and presence of endohyphal bacteria is reflected in genomic diversity of Mucoromycotina.</title>
        <authorList>
            <person name="Muszewska A."/>
            <person name="Okrasinska A."/>
            <person name="Steczkiewicz K."/>
            <person name="Drgas O."/>
            <person name="Orlowska M."/>
            <person name="Perlinska-Lenart U."/>
            <person name="Aleksandrzak-Piekarczyk T."/>
            <person name="Szatraj K."/>
            <person name="Zielenkiewicz U."/>
            <person name="Pilsyk S."/>
            <person name="Malc E."/>
            <person name="Mieczkowski P."/>
            <person name="Kruszewska J.S."/>
            <person name="Biernat P."/>
            <person name="Pawlowska J."/>
        </authorList>
    </citation>
    <scope>NUCLEOTIDE SEQUENCE [LARGE SCALE GENOMIC DNA]</scope>
    <source>
        <strain evidence="2 3">CBS 142.35</strain>
    </source>
</reference>
<feature type="region of interest" description="Disordered" evidence="1">
    <location>
        <begin position="201"/>
        <end position="234"/>
    </location>
</feature>
<dbReference type="OrthoDB" id="2288391at2759"/>
<evidence type="ECO:0000313" key="2">
    <source>
        <dbReference type="EMBL" id="KAG2206797.1"/>
    </source>
</evidence>
<organism evidence="2 3">
    <name type="scientific">Circinella minor</name>
    <dbReference type="NCBI Taxonomy" id="1195481"/>
    <lineage>
        <taxon>Eukaryota</taxon>
        <taxon>Fungi</taxon>
        <taxon>Fungi incertae sedis</taxon>
        <taxon>Mucoromycota</taxon>
        <taxon>Mucoromycotina</taxon>
        <taxon>Mucoromycetes</taxon>
        <taxon>Mucorales</taxon>
        <taxon>Lichtheimiaceae</taxon>
        <taxon>Circinella</taxon>
    </lineage>
</organism>